<proteinExistence type="predicted"/>
<evidence type="ECO:0000313" key="2">
    <source>
        <dbReference type="Proteomes" id="UP000297654"/>
    </source>
</evidence>
<dbReference type="EMBL" id="SOFF01000012">
    <property type="protein sequence ID" value="TFB93365.1"/>
    <property type="molecule type" value="Genomic_DNA"/>
</dbReference>
<organism evidence="1 2">
    <name type="scientific">Cryobacterium luteum</name>
    <dbReference type="NCBI Taxonomy" id="1424661"/>
    <lineage>
        <taxon>Bacteria</taxon>
        <taxon>Bacillati</taxon>
        <taxon>Actinomycetota</taxon>
        <taxon>Actinomycetes</taxon>
        <taxon>Micrococcales</taxon>
        <taxon>Microbacteriaceae</taxon>
        <taxon>Cryobacterium</taxon>
    </lineage>
</organism>
<gene>
    <name evidence="1" type="ORF">E3O10_03600</name>
</gene>
<name>A0A1H8FH57_9MICO</name>
<comment type="caution">
    <text evidence="1">The sequence shown here is derived from an EMBL/GenBank/DDBJ whole genome shotgun (WGS) entry which is preliminary data.</text>
</comment>
<dbReference type="Proteomes" id="UP000297654">
    <property type="component" value="Unassembled WGS sequence"/>
</dbReference>
<sequence length="98" mass="10429">MTFTATIVAQVQSTKPDALWAIATALSTKVEEQAGANAFIALPDGGRVEVEIPKFGESLPLTIDVVDARSQAAARASAQNILDLLEQSTGWQVDHLHD</sequence>
<evidence type="ECO:0000313" key="1">
    <source>
        <dbReference type="EMBL" id="TFB93365.1"/>
    </source>
</evidence>
<dbReference type="RefSeq" id="WP_092109256.1">
    <property type="nucleotide sequence ID" value="NZ_FOCN01000006.1"/>
</dbReference>
<dbReference type="OrthoDB" id="4791288at2"/>
<keyword evidence="2" id="KW-1185">Reference proteome</keyword>
<accession>A0A1H8FH57</accession>
<dbReference type="STRING" id="1424661.SAMN05216281_10638"/>
<protein>
    <submittedName>
        <fullName evidence="1">Uncharacterized protein</fullName>
    </submittedName>
</protein>
<reference evidence="1 2" key="1">
    <citation type="submission" date="2019-03" db="EMBL/GenBank/DDBJ databases">
        <title>Genomics of glacier-inhabiting Cryobacterium strains.</title>
        <authorList>
            <person name="Liu Q."/>
            <person name="Xin Y.-H."/>
        </authorList>
    </citation>
    <scope>NUCLEOTIDE SEQUENCE [LARGE SCALE GENOMIC DNA]</scope>
    <source>
        <strain evidence="1 2">Hh15</strain>
    </source>
</reference>
<dbReference type="AlphaFoldDB" id="A0A1H8FH57"/>